<feature type="compositionally biased region" description="Basic residues" evidence="1">
    <location>
        <begin position="12"/>
        <end position="24"/>
    </location>
</feature>
<organism evidence="2 3">
    <name type="scientific">Postia placenta MAD-698-R-SB12</name>
    <dbReference type="NCBI Taxonomy" id="670580"/>
    <lineage>
        <taxon>Eukaryota</taxon>
        <taxon>Fungi</taxon>
        <taxon>Dikarya</taxon>
        <taxon>Basidiomycota</taxon>
        <taxon>Agaricomycotina</taxon>
        <taxon>Agaricomycetes</taxon>
        <taxon>Polyporales</taxon>
        <taxon>Adustoporiaceae</taxon>
        <taxon>Rhodonia</taxon>
    </lineage>
</organism>
<dbReference type="OrthoDB" id="10276941at2759"/>
<reference evidence="2 3" key="1">
    <citation type="submission" date="2017-04" db="EMBL/GenBank/DDBJ databases">
        <title>Genome Sequence of the Model Brown-Rot Fungus Postia placenta SB12.</title>
        <authorList>
            <consortium name="DOE Joint Genome Institute"/>
            <person name="Gaskell J."/>
            <person name="Kersten P."/>
            <person name="Larrondo L.F."/>
            <person name="Canessa P."/>
            <person name="Martinez D."/>
            <person name="Hibbett D."/>
            <person name="Schmoll M."/>
            <person name="Kubicek C.P."/>
            <person name="Martinez A.T."/>
            <person name="Yadav J."/>
            <person name="Master E."/>
            <person name="Magnuson J.K."/>
            <person name="James T."/>
            <person name="Yaver D."/>
            <person name="Berka R."/>
            <person name="Labutti K."/>
            <person name="Lipzen A."/>
            <person name="Aerts A."/>
            <person name="Barry K."/>
            <person name="Henrissat B."/>
            <person name="Blanchette R."/>
            <person name="Grigoriev I."/>
            <person name="Cullen D."/>
        </authorList>
    </citation>
    <scope>NUCLEOTIDE SEQUENCE [LARGE SCALE GENOMIC DNA]</scope>
    <source>
        <strain evidence="2 3">MAD-698-R-SB12</strain>
    </source>
</reference>
<feature type="region of interest" description="Disordered" evidence="1">
    <location>
        <begin position="1"/>
        <end position="133"/>
    </location>
</feature>
<feature type="compositionally biased region" description="Basic and acidic residues" evidence="1">
    <location>
        <begin position="101"/>
        <end position="118"/>
    </location>
</feature>
<dbReference type="AlphaFoldDB" id="A0A1X6MI82"/>
<proteinExistence type="predicted"/>
<gene>
    <name evidence="2" type="ORF">POSPLADRAFT_1161338</name>
</gene>
<keyword evidence="3" id="KW-1185">Reference proteome</keyword>
<sequence>MAPASKTTQGRKSVRGSQRGRKVKSAPEEDSKSTITGRRGRGPKEKEEEEEDVAQGDSDNNKKLASPDWDIVDSASESPVKRCNRNPPSTPLTPSPRKTAVKRDATSPAIEDMKNHDSSDEDDKGGSYPISDEEDNVFLDWTPHRHCDTPVVNDSEEEELMSLMTPKRTRQDVLYISYYVLFVYLSTKTITSLQAKGKSPVKAKANKNTEMPFTNTRAVLDKLLDKYIHYLQRNEFESTEEHRNFVNTNADIKTVTFSTIVKNLNMDFK</sequence>
<dbReference type="RefSeq" id="XP_024332839.1">
    <property type="nucleotide sequence ID" value="XM_024487664.1"/>
</dbReference>
<accession>A0A1X6MI82</accession>
<name>A0A1X6MI82_9APHY</name>
<evidence type="ECO:0000313" key="2">
    <source>
        <dbReference type="EMBL" id="OSX56045.1"/>
    </source>
</evidence>
<feature type="compositionally biased region" description="Polar residues" evidence="1">
    <location>
        <begin position="1"/>
        <end position="11"/>
    </location>
</feature>
<dbReference type="EMBL" id="KZ110646">
    <property type="protein sequence ID" value="OSX56045.1"/>
    <property type="molecule type" value="Genomic_DNA"/>
</dbReference>
<evidence type="ECO:0000313" key="3">
    <source>
        <dbReference type="Proteomes" id="UP000194127"/>
    </source>
</evidence>
<dbReference type="GeneID" id="36332613"/>
<protein>
    <submittedName>
        <fullName evidence="2">Uncharacterized protein</fullName>
    </submittedName>
</protein>
<evidence type="ECO:0000256" key="1">
    <source>
        <dbReference type="SAM" id="MobiDB-lite"/>
    </source>
</evidence>
<dbReference type="Proteomes" id="UP000194127">
    <property type="component" value="Unassembled WGS sequence"/>
</dbReference>